<evidence type="ECO:0000259" key="2">
    <source>
        <dbReference type="Pfam" id="PF03061"/>
    </source>
</evidence>
<gene>
    <name evidence="3" type="ORF">CURHAP_LOCUS35714</name>
</gene>
<dbReference type="EMBL" id="CAEKDK010000006">
    <property type="protein sequence ID" value="CAB4282322.1"/>
    <property type="molecule type" value="Genomic_DNA"/>
</dbReference>
<evidence type="ECO:0000313" key="3">
    <source>
        <dbReference type="EMBL" id="CAB4282322.1"/>
    </source>
</evidence>
<dbReference type="Gene3D" id="3.10.129.10">
    <property type="entry name" value="Hotdog Thioesterase"/>
    <property type="match status" value="1"/>
</dbReference>
<sequence>MEMRKVNKSLELTQEESESVSQLVIPAKGYGESSFYEAFALRGIRLDRVEPGVLVVCSFKVPPRLADRSGNLANGAIANLIDIVGAAVAYVPGHPLNVSVDISISYISTAKLHAPVLVCALRIRQHAQMGRTRVCMVVCLT</sequence>
<evidence type="ECO:0000256" key="1">
    <source>
        <dbReference type="ARBA" id="ARBA00008324"/>
    </source>
</evidence>
<dbReference type="AlphaFoldDB" id="A0A6J5V228"/>
<evidence type="ECO:0000313" key="4">
    <source>
        <dbReference type="Proteomes" id="UP000507222"/>
    </source>
</evidence>
<proteinExistence type="inferred from homology"/>
<feature type="domain" description="Thioesterase" evidence="2">
    <location>
        <begin position="70"/>
        <end position="129"/>
    </location>
</feature>
<dbReference type="Proteomes" id="UP000507222">
    <property type="component" value="Unassembled WGS sequence"/>
</dbReference>
<dbReference type="CDD" id="cd03443">
    <property type="entry name" value="PaaI_thioesterase"/>
    <property type="match status" value="1"/>
</dbReference>
<dbReference type="InterPro" id="IPR039298">
    <property type="entry name" value="ACOT13"/>
</dbReference>
<name>A0A6J5V228_PRUAR</name>
<dbReference type="InterPro" id="IPR029069">
    <property type="entry name" value="HotDog_dom_sf"/>
</dbReference>
<dbReference type="Pfam" id="PF03061">
    <property type="entry name" value="4HBT"/>
    <property type="match status" value="1"/>
</dbReference>
<dbReference type="InterPro" id="IPR006683">
    <property type="entry name" value="Thioestr_dom"/>
</dbReference>
<dbReference type="SUPFAM" id="SSF54637">
    <property type="entry name" value="Thioesterase/thiol ester dehydrase-isomerase"/>
    <property type="match status" value="1"/>
</dbReference>
<protein>
    <recommendedName>
        <fullName evidence="2">Thioesterase domain-containing protein</fullName>
    </recommendedName>
</protein>
<dbReference type="GO" id="GO:0047617">
    <property type="term" value="F:fatty acyl-CoA hydrolase activity"/>
    <property type="evidence" value="ECO:0007669"/>
    <property type="project" value="InterPro"/>
</dbReference>
<reference evidence="3 4" key="1">
    <citation type="submission" date="2020-05" db="EMBL/GenBank/DDBJ databases">
        <authorList>
            <person name="Campoy J."/>
            <person name="Schneeberger K."/>
            <person name="Spophaly S."/>
        </authorList>
    </citation>
    <scope>NUCLEOTIDE SEQUENCE [LARGE SCALE GENOMIC DNA]</scope>
    <source>
        <strain evidence="3">PruArmRojPasFocal</strain>
    </source>
</reference>
<dbReference type="PANTHER" id="PTHR21660">
    <property type="entry name" value="THIOESTERASE SUPERFAMILY MEMBER-RELATED"/>
    <property type="match status" value="1"/>
</dbReference>
<accession>A0A6J5V228</accession>
<dbReference type="PANTHER" id="PTHR21660:SF8">
    <property type="entry name" value="OS02G0521700 PROTEIN"/>
    <property type="match status" value="1"/>
</dbReference>
<organism evidence="3 4">
    <name type="scientific">Prunus armeniaca</name>
    <name type="common">Apricot</name>
    <name type="synonym">Armeniaca vulgaris</name>
    <dbReference type="NCBI Taxonomy" id="36596"/>
    <lineage>
        <taxon>Eukaryota</taxon>
        <taxon>Viridiplantae</taxon>
        <taxon>Streptophyta</taxon>
        <taxon>Embryophyta</taxon>
        <taxon>Tracheophyta</taxon>
        <taxon>Spermatophyta</taxon>
        <taxon>Magnoliopsida</taxon>
        <taxon>eudicotyledons</taxon>
        <taxon>Gunneridae</taxon>
        <taxon>Pentapetalae</taxon>
        <taxon>rosids</taxon>
        <taxon>fabids</taxon>
        <taxon>Rosales</taxon>
        <taxon>Rosaceae</taxon>
        <taxon>Amygdaloideae</taxon>
        <taxon>Amygdaleae</taxon>
        <taxon>Prunus</taxon>
    </lineage>
</organism>
<comment type="similarity">
    <text evidence="1">Belongs to the thioesterase PaaI family.</text>
</comment>